<reference evidence="1 2" key="1">
    <citation type="submission" date="2017-11" db="EMBL/GenBank/DDBJ databases">
        <authorList>
            <person name="Blom J."/>
        </authorList>
    </citation>
    <scope>NUCLEOTIDE SEQUENCE [LARGE SCALE GENOMIC DNA]</scope>
    <source>
        <strain evidence="1">NCPPB 2254</strain>
    </source>
</reference>
<evidence type="ECO:0000313" key="2">
    <source>
        <dbReference type="Proteomes" id="UP000237580"/>
    </source>
</evidence>
<proteinExistence type="predicted"/>
<dbReference type="EMBL" id="ODAM01000154">
    <property type="protein sequence ID" value="SOQ15359.1"/>
    <property type="molecule type" value="Genomic_DNA"/>
</dbReference>
<dbReference type="AlphaFoldDB" id="A0AB38ELS1"/>
<sequence length="30" mass="3581">MKYNQINIGKTNKIPCSLWIFAFNTDFYPL</sequence>
<organism evidence="1 2">
    <name type="scientific">Pseudomonas syringae pv. persicae</name>
    <dbReference type="NCBI Taxonomy" id="237306"/>
    <lineage>
        <taxon>Bacteria</taxon>
        <taxon>Pseudomonadati</taxon>
        <taxon>Pseudomonadota</taxon>
        <taxon>Gammaproteobacteria</taxon>
        <taxon>Pseudomonadales</taxon>
        <taxon>Pseudomonadaceae</taxon>
        <taxon>Pseudomonas</taxon>
    </lineage>
</organism>
<dbReference type="Proteomes" id="UP000237580">
    <property type="component" value="Unassembled WGS sequence"/>
</dbReference>
<gene>
    <name evidence="1" type="ORF">NCPPB2254_05430</name>
</gene>
<comment type="caution">
    <text evidence="1">The sequence shown here is derived from an EMBL/GenBank/DDBJ whole genome shotgun (WGS) entry which is preliminary data.</text>
</comment>
<protein>
    <submittedName>
        <fullName evidence="1">Uncharacterized protein</fullName>
    </submittedName>
</protein>
<evidence type="ECO:0000313" key="1">
    <source>
        <dbReference type="EMBL" id="SOQ15359.1"/>
    </source>
</evidence>
<accession>A0AB38ELS1</accession>
<name>A0AB38ELS1_9PSED</name>